<evidence type="ECO:0000256" key="2">
    <source>
        <dbReference type="ARBA" id="ARBA00023054"/>
    </source>
</evidence>
<organism evidence="5 6">
    <name type="scientific">Trapa incisa</name>
    <dbReference type="NCBI Taxonomy" id="236973"/>
    <lineage>
        <taxon>Eukaryota</taxon>
        <taxon>Viridiplantae</taxon>
        <taxon>Streptophyta</taxon>
        <taxon>Embryophyta</taxon>
        <taxon>Tracheophyta</taxon>
        <taxon>Spermatophyta</taxon>
        <taxon>Magnoliopsida</taxon>
        <taxon>eudicotyledons</taxon>
        <taxon>Gunneridae</taxon>
        <taxon>Pentapetalae</taxon>
        <taxon>rosids</taxon>
        <taxon>malvids</taxon>
        <taxon>Myrtales</taxon>
        <taxon>Lythraceae</taxon>
        <taxon>Trapa</taxon>
    </lineage>
</organism>
<proteinExistence type="inferred from homology"/>
<feature type="region of interest" description="Disordered" evidence="4">
    <location>
        <begin position="780"/>
        <end position="842"/>
    </location>
</feature>
<name>A0AAN7GGT2_9MYRT</name>
<feature type="coiled-coil region" evidence="3">
    <location>
        <begin position="336"/>
        <end position="478"/>
    </location>
</feature>
<keyword evidence="6" id="KW-1185">Reference proteome</keyword>
<feature type="coiled-coil region" evidence="3">
    <location>
        <begin position="89"/>
        <end position="180"/>
    </location>
</feature>
<dbReference type="GO" id="GO:0007131">
    <property type="term" value="P:reciprocal meiotic recombination"/>
    <property type="evidence" value="ECO:0007669"/>
    <property type="project" value="TreeGrafter"/>
</dbReference>
<evidence type="ECO:0000256" key="4">
    <source>
        <dbReference type="SAM" id="MobiDB-lite"/>
    </source>
</evidence>
<evidence type="ECO:0000256" key="3">
    <source>
        <dbReference type="SAM" id="Coils"/>
    </source>
</evidence>
<feature type="compositionally biased region" description="Polar residues" evidence="4">
    <location>
        <begin position="41"/>
        <end position="60"/>
    </location>
</feature>
<feature type="coiled-coil region" evidence="3">
    <location>
        <begin position="550"/>
        <end position="654"/>
    </location>
</feature>
<gene>
    <name evidence="5" type="ORF">SAY87_010235</name>
</gene>
<dbReference type="PANTHER" id="PTHR23160">
    <property type="entry name" value="SYNAPTONEMAL COMPLEX PROTEIN-RELATED"/>
    <property type="match status" value="1"/>
</dbReference>
<dbReference type="EMBL" id="JAXIOK010000022">
    <property type="protein sequence ID" value="KAK4743923.1"/>
    <property type="molecule type" value="Genomic_DNA"/>
</dbReference>
<feature type="region of interest" description="Disordered" evidence="4">
    <location>
        <begin position="1"/>
        <end position="76"/>
    </location>
</feature>
<keyword evidence="2 3" id="KW-0175">Coiled coil</keyword>
<dbReference type="InterPro" id="IPR008545">
    <property type="entry name" value="Web"/>
</dbReference>
<feature type="coiled-coil region" evidence="3">
    <location>
        <begin position="269"/>
        <end position="303"/>
    </location>
</feature>
<feature type="region of interest" description="Disordered" evidence="4">
    <location>
        <begin position="690"/>
        <end position="716"/>
    </location>
</feature>
<evidence type="ECO:0008006" key="7">
    <source>
        <dbReference type="Google" id="ProtNLM"/>
    </source>
</evidence>
<accession>A0AAN7GGT2</accession>
<comment type="caution">
    <text evidence="5">The sequence shown here is derived from an EMBL/GenBank/DDBJ whole genome shotgun (WGS) entry which is preliminary data.</text>
</comment>
<dbReference type="AlphaFoldDB" id="A0AAN7GGT2"/>
<feature type="compositionally biased region" description="Basic residues" evidence="4">
    <location>
        <begin position="833"/>
        <end position="842"/>
    </location>
</feature>
<evidence type="ECO:0000313" key="5">
    <source>
        <dbReference type="EMBL" id="KAK4743923.1"/>
    </source>
</evidence>
<comment type="similarity">
    <text evidence="1">Belongs to the WEB family.</text>
</comment>
<sequence>MSSKSKSGISETPSGKASLATPKVGRVSRGVTKSDADSPSPLHNSHLSVTQSPRSVTSKLSIDRRSPKVISPAKPVSRAVKGYDLQAQLNLVQDDLKKAKERIALIEKEKEKVLYELKEAQKLSEGANEKLRDALMAQKRAEESSEIEKFRAIEIEQAGIEAAQKKEEEWMQELEAVRTQHALDAAALLSTTKELQKAHVDLAMASEAKNQALSHADDATKISEMHAGKVEILSVELAQLKALLDSKLESEANENNKIVLQLKEEIDYLRREVQKVKSFEDKLSEKEASVEQLKVELETAKMAESYACSLVEEWKNRVGDLEMCLAEANKLERSASESLNSMMNKLEENNDLLQDAKSEISSLQGKVDNLEMTIRKQKDDLMEFEHQLGFVTEERSEMAKIVDFLKNELEIVKEEKLSALNNEKLAASSIKSLVEEKEKLINDLKISKEEEEKSKKVMENLASALHEASAEARDAREKLLYIQIEHEACEDQMENLRLVLKATNGKYENILNDARHEANLLTAANEQFKKSYENAKVEWEQKEFHLVDCMKQLEAEKSAMQIENDKLVSLLKQIDEESHAAREEESRLKDNLVKVEAEVTWLHDSLGERKSENMKLKETLLDKEKELHKLIQENEELQSKEAASLKKIEELSNRLEEGIKKNQYVIKGELSVTGKEYDLLPKVVEFSEDNKHEREGKQNMKIPPHDEESKWDKSEEHNTVVHDEAVQVDIAIKIKAINGIKDEDVIDREAKLVESDYKMWESCKIEKDFLLEKEEELESFEDDLDSKVDPSESLDQVDGMNSLETTEDGEMSQTKQQSQKKKRGLLPKFGSLLKKKGASNTK</sequence>
<dbReference type="PANTHER" id="PTHR23160:SF20">
    <property type="entry name" value="OS02G0439200 PROTEIN"/>
    <property type="match status" value="1"/>
</dbReference>
<protein>
    <recommendedName>
        <fullName evidence="7">WEB family protein</fullName>
    </recommendedName>
</protein>
<dbReference type="Pfam" id="PF05701">
    <property type="entry name" value="WEMBL"/>
    <property type="match status" value="1"/>
</dbReference>
<dbReference type="Proteomes" id="UP001345219">
    <property type="component" value="Chromosome 9"/>
</dbReference>
<reference evidence="5 6" key="1">
    <citation type="journal article" date="2023" name="Hortic Res">
        <title>Pangenome of water caltrop reveals structural variations and asymmetric subgenome divergence after allopolyploidization.</title>
        <authorList>
            <person name="Zhang X."/>
            <person name="Chen Y."/>
            <person name="Wang L."/>
            <person name="Yuan Y."/>
            <person name="Fang M."/>
            <person name="Shi L."/>
            <person name="Lu R."/>
            <person name="Comes H.P."/>
            <person name="Ma Y."/>
            <person name="Chen Y."/>
            <person name="Huang G."/>
            <person name="Zhou Y."/>
            <person name="Zheng Z."/>
            <person name="Qiu Y."/>
        </authorList>
    </citation>
    <scope>NUCLEOTIDE SEQUENCE [LARGE SCALE GENOMIC DNA]</scope>
    <source>
        <tissue evidence="5">Roots</tissue>
    </source>
</reference>
<evidence type="ECO:0000256" key="1">
    <source>
        <dbReference type="ARBA" id="ARBA00005485"/>
    </source>
</evidence>
<evidence type="ECO:0000313" key="6">
    <source>
        <dbReference type="Proteomes" id="UP001345219"/>
    </source>
</evidence>
<feature type="compositionally biased region" description="Polar residues" evidence="4">
    <location>
        <begin position="1"/>
        <end position="15"/>
    </location>
</feature>